<reference evidence="1 2" key="1">
    <citation type="journal article" date="2016" name="Nat. Commun.">
        <title>Thousands of microbial genomes shed light on interconnected biogeochemical processes in an aquifer system.</title>
        <authorList>
            <person name="Anantharaman K."/>
            <person name="Brown C.T."/>
            <person name="Hug L.A."/>
            <person name="Sharon I."/>
            <person name="Castelle C.J."/>
            <person name="Probst A.J."/>
            <person name="Thomas B.C."/>
            <person name="Singh A."/>
            <person name="Wilkins M.J."/>
            <person name="Karaoz U."/>
            <person name="Brodie E.L."/>
            <person name="Williams K.H."/>
            <person name="Hubbard S.S."/>
            <person name="Banfield J.F."/>
        </authorList>
    </citation>
    <scope>NUCLEOTIDE SEQUENCE [LARGE SCALE GENOMIC DNA]</scope>
</reference>
<evidence type="ECO:0000313" key="2">
    <source>
        <dbReference type="Proteomes" id="UP000177583"/>
    </source>
</evidence>
<organism evidence="1 2">
    <name type="scientific">Candidatus Lambdaproteobacteria bacterium RIFOXYD2_FULL_56_26</name>
    <dbReference type="NCBI Taxonomy" id="1817773"/>
    <lineage>
        <taxon>Bacteria</taxon>
        <taxon>Pseudomonadati</taxon>
        <taxon>Pseudomonadota</taxon>
        <taxon>Candidatus Lambdaproteobacteria</taxon>
    </lineage>
</organism>
<accession>A0A1F6GL28</accession>
<dbReference type="EMBL" id="MFNF01000068">
    <property type="protein sequence ID" value="OGG98812.1"/>
    <property type="molecule type" value="Genomic_DNA"/>
</dbReference>
<dbReference type="Proteomes" id="UP000177583">
    <property type="component" value="Unassembled WGS sequence"/>
</dbReference>
<comment type="caution">
    <text evidence="1">The sequence shown here is derived from an EMBL/GenBank/DDBJ whole genome shotgun (WGS) entry which is preliminary data.</text>
</comment>
<dbReference type="AlphaFoldDB" id="A0A1F6GL28"/>
<evidence type="ECO:0000313" key="1">
    <source>
        <dbReference type="EMBL" id="OGG98812.1"/>
    </source>
</evidence>
<sequence>MDGRLGLNQHRPLCLGGLPLELGHRKAVEGFGQEPAKTAKKRPHSGGLIFCRSGGLKTL</sequence>
<proteinExistence type="predicted"/>
<name>A0A1F6GL28_9PROT</name>
<gene>
    <name evidence="1" type="ORF">A2557_13530</name>
</gene>
<protein>
    <submittedName>
        <fullName evidence="1">Uncharacterized protein</fullName>
    </submittedName>
</protein>